<dbReference type="InterPro" id="IPR018076">
    <property type="entry name" value="T2SS_GspF_dom"/>
</dbReference>
<gene>
    <name evidence="9" type="ORF">M2350_001912</name>
</gene>
<reference evidence="9 10" key="1">
    <citation type="submission" date="2022-08" db="EMBL/GenBank/DDBJ databases">
        <title>Bacterial and archaeal communities from various locations to study Microbial Dark Matter (Phase II).</title>
        <authorList>
            <person name="Stepanauskas R."/>
        </authorList>
    </citation>
    <scope>NUCLEOTIDE SEQUENCE [LARGE SCALE GENOMIC DNA]</scope>
    <source>
        <strain evidence="9 10">PD1</strain>
    </source>
</reference>
<dbReference type="InterPro" id="IPR003004">
    <property type="entry name" value="GspF/PilC"/>
</dbReference>
<dbReference type="PANTHER" id="PTHR30012">
    <property type="entry name" value="GENERAL SECRETION PATHWAY PROTEIN"/>
    <property type="match status" value="1"/>
</dbReference>
<keyword evidence="10" id="KW-1185">Reference proteome</keyword>
<evidence type="ECO:0000256" key="1">
    <source>
        <dbReference type="ARBA" id="ARBA00004651"/>
    </source>
</evidence>
<evidence type="ECO:0000256" key="6">
    <source>
        <dbReference type="ARBA" id="ARBA00023136"/>
    </source>
</evidence>
<comment type="caution">
    <text evidence="9">The sequence shown here is derived from an EMBL/GenBank/DDBJ whole genome shotgun (WGS) entry which is preliminary data.</text>
</comment>
<keyword evidence="5 7" id="KW-1133">Transmembrane helix</keyword>
<proteinExistence type="inferred from homology"/>
<organism evidence="9 10">
    <name type="scientific">Candidatus Fervidibacter sacchari</name>
    <dbReference type="NCBI Taxonomy" id="1448929"/>
    <lineage>
        <taxon>Bacteria</taxon>
        <taxon>Candidatus Fervidibacterota</taxon>
        <taxon>Candidatus Fervidibacter</taxon>
    </lineage>
</organism>
<comment type="subcellular location">
    <subcellularLocation>
        <location evidence="1">Cell membrane</location>
        <topology evidence="1">Multi-pass membrane protein</topology>
    </subcellularLocation>
</comment>
<dbReference type="PANTHER" id="PTHR30012:SF0">
    <property type="entry name" value="TYPE II SECRETION SYSTEM PROTEIN F-RELATED"/>
    <property type="match status" value="1"/>
</dbReference>
<evidence type="ECO:0000256" key="7">
    <source>
        <dbReference type="SAM" id="Phobius"/>
    </source>
</evidence>
<feature type="transmembrane region" description="Helical" evidence="7">
    <location>
        <begin position="160"/>
        <end position="188"/>
    </location>
</feature>
<evidence type="ECO:0000256" key="4">
    <source>
        <dbReference type="ARBA" id="ARBA00022692"/>
    </source>
</evidence>
<accession>A0ABT2ENF5</accession>
<name>A0ABT2ENF5_9BACT</name>
<dbReference type="InterPro" id="IPR042094">
    <property type="entry name" value="T2SS_GspF_sf"/>
</dbReference>
<comment type="similarity">
    <text evidence="2">Belongs to the GSP F family.</text>
</comment>
<feature type="domain" description="Type II secretion system protein GspF" evidence="8">
    <location>
        <begin position="265"/>
        <end position="387"/>
    </location>
</feature>
<evidence type="ECO:0000256" key="3">
    <source>
        <dbReference type="ARBA" id="ARBA00022475"/>
    </source>
</evidence>
<feature type="transmembrane region" description="Helical" evidence="7">
    <location>
        <begin position="215"/>
        <end position="233"/>
    </location>
</feature>
<dbReference type="Pfam" id="PF00482">
    <property type="entry name" value="T2SSF"/>
    <property type="match status" value="2"/>
</dbReference>
<evidence type="ECO:0000256" key="5">
    <source>
        <dbReference type="ARBA" id="ARBA00022989"/>
    </source>
</evidence>
<dbReference type="RefSeq" id="WP_259095967.1">
    <property type="nucleotide sequence ID" value="NZ_CP130454.1"/>
</dbReference>
<feature type="domain" description="Type II secretion system protein GspF" evidence="8">
    <location>
        <begin position="68"/>
        <end position="186"/>
    </location>
</feature>
<evidence type="ECO:0000313" key="9">
    <source>
        <dbReference type="EMBL" id="MCS3919499.1"/>
    </source>
</evidence>
<keyword evidence="3" id="KW-1003">Cell membrane</keyword>
<dbReference type="EMBL" id="JANUCP010000003">
    <property type="protein sequence ID" value="MCS3919499.1"/>
    <property type="molecule type" value="Genomic_DNA"/>
</dbReference>
<feature type="transmembrane region" description="Helical" evidence="7">
    <location>
        <begin position="367"/>
        <end position="392"/>
    </location>
</feature>
<keyword evidence="6 7" id="KW-0472">Membrane</keyword>
<evidence type="ECO:0000259" key="8">
    <source>
        <dbReference type="Pfam" id="PF00482"/>
    </source>
</evidence>
<evidence type="ECO:0000313" key="10">
    <source>
        <dbReference type="Proteomes" id="UP001204798"/>
    </source>
</evidence>
<dbReference type="Proteomes" id="UP001204798">
    <property type="component" value="Unassembled WGS sequence"/>
</dbReference>
<dbReference type="Gene3D" id="1.20.81.30">
    <property type="entry name" value="Type II secretion system (T2SS), domain F"/>
    <property type="match status" value="2"/>
</dbReference>
<sequence length="402" mass="44719">MPVYEWQGRDLSGQPRRGTIYAETVSEAQDRLKEQGIQPTLLRPVQQRAKISWWLKTFGVRPSVFAQFFHNLYQSVRAGVSLVDALETISKMPTPLAPVANYTSKRVAAGVPLSQALAETGVAFPIHVIPMIQAGERSGQLDKVLGFLADQFQREHRTWLFTWGAMIGCVGCYLGCLAPILLFVIFGLQKIMVALSPDPKWAQWLYERMFGPFRYLFWGIIAFLGLYLLSWVFTRNPKLALWWDGIKMRLPLIGLPQQRYAVARFTRTLAMLYSAGIPPTESLILAGQASGSLTIARAARQQAALLKQGAKFSTAVASIPFIPPAVIQTIVVGERTGNLDEGLQRVAEALEHEAMTAQTAKPFVLTIVYYALIVLVLALLIGGALIFFAGFYKEALQWTEQI</sequence>
<protein>
    <submittedName>
        <fullName evidence="9">Type II secretory pathway component PulF</fullName>
    </submittedName>
</protein>
<evidence type="ECO:0000256" key="2">
    <source>
        <dbReference type="ARBA" id="ARBA00005745"/>
    </source>
</evidence>
<keyword evidence="4 7" id="KW-0812">Transmembrane</keyword>